<dbReference type="SUPFAM" id="SSF53187">
    <property type="entry name" value="Zn-dependent exopeptidases"/>
    <property type="match status" value="1"/>
</dbReference>
<evidence type="ECO:0000256" key="2">
    <source>
        <dbReference type="SAM" id="MobiDB-lite"/>
    </source>
</evidence>
<dbReference type="EMBL" id="JACSQO010000009">
    <property type="protein sequence ID" value="MBD7945645.1"/>
    <property type="molecule type" value="Genomic_DNA"/>
</dbReference>
<protein>
    <submittedName>
        <fullName evidence="4">N-acetylmuramoyl-L-alanine amidase</fullName>
    </submittedName>
</protein>
<dbReference type="Gene3D" id="3.40.630.40">
    <property type="entry name" value="Zn-dependent exopeptidases"/>
    <property type="match status" value="1"/>
</dbReference>
<dbReference type="CDD" id="cd02696">
    <property type="entry name" value="MurNAc-LAA"/>
    <property type="match status" value="1"/>
</dbReference>
<dbReference type="PANTHER" id="PTHR30404:SF0">
    <property type="entry name" value="N-ACETYLMURAMOYL-L-ALANINE AMIDASE AMIC"/>
    <property type="match status" value="1"/>
</dbReference>
<keyword evidence="1" id="KW-0378">Hydrolase</keyword>
<evidence type="ECO:0000313" key="4">
    <source>
        <dbReference type="EMBL" id="MBD7945645.1"/>
    </source>
</evidence>
<dbReference type="InterPro" id="IPR002508">
    <property type="entry name" value="MurNAc-LAA_cat"/>
</dbReference>
<evidence type="ECO:0000259" key="3">
    <source>
        <dbReference type="SMART" id="SM00646"/>
    </source>
</evidence>
<organism evidence="4 5">
    <name type="scientific">Psychrobacillus faecigallinarum</name>
    <dbReference type="NCBI Taxonomy" id="2762235"/>
    <lineage>
        <taxon>Bacteria</taxon>
        <taxon>Bacillati</taxon>
        <taxon>Bacillota</taxon>
        <taxon>Bacilli</taxon>
        <taxon>Bacillales</taxon>
        <taxon>Bacillaceae</taxon>
        <taxon>Psychrobacillus</taxon>
    </lineage>
</organism>
<dbReference type="PANTHER" id="PTHR30404">
    <property type="entry name" value="N-ACETYLMURAMOYL-L-ALANINE AMIDASE"/>
    <property type="match status" value="1"/>
</dbReference>
<sequence>MRIILDAGHGPETAGKRTPDGKMKEFEFNSAVTRLVKKELDNTGIVVIFSHSDDVDVPLRERTSLANKLKVQAFISIHANAYGSNWNEVNGIETFTYLKPSADSILLAKHIHESLCISVERKNRGVKQKDLAVVRDTIMPAVLVECGFMTNKEEARLLQSEEYRLKCAQGIATGIKIWVKNKN</sequence>
<proteinExistence type="predicted"/>
<feature type="region of interest" description="Disordered" evidence="2">
    <location>
        <begin position="1"/>
        <end position="21"/>
    </location>
</feature>
<dbReference type="InterPro" id="IPR050695">
    <property type="entry name" value="N-acetylmuramoyl_amidase_3"/>
</dbReference>
<dbReference type="Proteomes" id="UP000640786">
    <property type="component" value="Unassembled WGS sequence"/>
</dbReference>
<comment type="caution">
    <text evidence="4">The sequence shown here is derived from an EMBL/GenBank/DDBJ whole genome shotgun (WGS) entry which is preliminary data.</text>
</comment>
<gene>
    <name evidence="4" type="ORF">H9650_16150</name>
</gene>
<evidence type="ECO:0000313" key="5">
    <source>
        <dbReference type="Proteomes" id="UP000640786"/>
    </source>
</evidence>
<feature type="domain" description="MurNAc-LAA" evidence="3">
    <location>
        <begin position="63"/>
        <end position="176"/>
    </location>
</feature>
<name>A0ABR8RCW7_9BACI</name>
<accession>A0ABR8RCW7</accession>
<evidence type="ECO:0000256" key="1">
    <source>
        <dbReference type="ARBA" id="ARBA00022801"/>
    </source>
</evidence>
<reference evidence="4 5" key="1">
    <citation type="submission" date="2020-08" db="EMBL/GenBank/DDBJ databases">
        <title>A Genomic Blueprint of the Chicken Gut Microbiome.</title>
        <authorList>
            <person name="Gilroy R."/>
            <person name="Ravi A."/>
            <person name="Getino M."/>
            <person name="Pursley I."/>
            <person name="Horton D.L."/>
            <person name="Alikhan N.-F."/>
            <person name="Baker D."/>
            <person name="Gharbi K."/>
            <person name="Hall N."/>
            <person name="Watson M."/>
            <person name="Adriaenssens E.M."/>
            <person name="Foster-Nyarko E."/>
            <person name="Jarju S."/>
            <person name="Secka A."/>
            <person name="Antonio M."/>
            <person name="Oren A."/>
            <person name="Chaudhuri R."/>
            <person name="La Ragione R.M."/>
            <person name="Hildebrand F."/>
            <person name="Pallen M.J."/>
        </authorList>
    </citation>
    <scope>NUCLEOTIDE SEQUENCE [LARGE SCALE GENOMIC DNA]</scope>
    <source>
        <strain evidence="4 5">Sa2BUA9</strain>
    </source>
</reference>
<keyword evidence="5" id="KW-1185">Reference proteome</keyword>
<dbReference type="SMART" id="SM00646">
    <property type="entry name" value="Ami_3"/>
    <property type="match status" value="1"/>
</dbReference>
<dbReference type="RefSeq" id="WP_191697631.1">
    <property type="nucleotide sequence ID" value="NZ_JACSQO010000009.1"/>
</dbReference>
<dbReference type="Pfam" id="PF01520">
    <property type="entry name" value="Amidase_3"/>
    <property type="match status" value="1"/>
</dbReference>